<dbReference type="PANTHER" id="PTHR47331">
    <property type="entry name" value="PHD-TYPE DOMAIN-CONTAINING PROTEIN"/>
    <property type="match status" value="1"/>
</dbReference>
<dbReference type="EMBL" id="CACVKT020008353">
    <property type="protein sequence ID" value="CAC5414711.1"/>
    <property type="molecule type" value="Genomic_DNA"/>
</dbReference>
<dbReference type="PANTHER" id="PTHR47331:SF6">
    <property type="entry name" value="DOUBLECORTIN DOMAIN-CONTAINING PROTEIN"/>
    <property type="match status" value="1"/>
</dbReference>
<sequence length="310" mass="35738">MKLPPVKECDNIPDNQAEIPTPDVVHHHPHLHDIAHQLTEHDSSMKIMLLIGRDLPGLTTFSNKRKDLRVHLLYNVHRSAGLSLATLTEQSLATWAKPIEVPTPVSSDEDSDYSLIQPAGEVEVRSNNLTLRMLNRMVLVFFSNWNRLNFALATVRKFTQHHLNVKRSYGSKNMDNIELLHNTEQLVLKEKSNVLQSDIIDVDNVDQKDLLRKQWKSVAVIFWKRWKVEYLNVLQNHRKWTSVERNVSLGDVVVVRDKELSRKSWPMGIISKVMPSDDGLVRKVEIRRIVDSNPKSFLHPISEVVLLVEQ</sequence>
<reference evidence="2 3" key="1">
    <citation type="submission" date="2020-06" db="EMBL/GenBank/DDBJ databases">
        <authorList>
            <person name="Li R."/>
            <person name="Bekaert M."/>
        </authorList>
    </citation>
    <scope>NUCLEOTIDE SEQUENCE [LARGE SCALE GENOMIC DNA]</scope>
    <source>
        <strain evidence="3">wild</strain>
    </source>
</reference>
<organism evidence="2 3">
    <name type="scientific">Mytilus coruscus</name>
    <name type="common">Sea mussel</name>
    <dbReference type="NCBI Taxonomy" id="42192"/>
    <lineage>
        <taxon>Eukaryota</taxon>
        <taxon>Metazoa</taxon>
        <taxon>Spiralia</taxon>
        <taxon>Lophotrochozoa</taxon>
        <taxon>Mollusca</taxon>
        <taxon>Bivalvia</taxon>
        <taxon>Autobranchia</taxon>
        <taxon>Pteriomorphia</taxon>
        <taxon>Mytilida</taxon>
        <taxon>Mytiloidea</taxon>
        <taxon>Mytilidae</taxon>
        <taxon>Mytilinae</taxon>
        <taxon>Mytilus</taxon>
    </lineage>
</organism>
<name>A0A6J8E6M5_MYTCO</name>
<dbReference type="OrthoDB" id="8194935at2759"/>
<dbReference type="Proteomes" id="UP000507470">
    <property type="component" value="Unassembled WGS sequence"/>
</dbReference>
<dbReference type="Pfam" id="PF18701">
    <property type="entry name" value="DUF5641"/>
    <property type="match status" value="1"/>
</dbReference>
<evidence type="ECO:0000313" key="3">
    <source>
        <dbReference type="Proteomes" id="UP000507470"/>
    </source>
</evidence>
<protein>
    <recommendedName>
        <fullName evidence="1">DUF5641 domain-containing protein</fullName>
    </recommendedName>
</protein>
<accession>A0A6J8E6M5</accession>
<keyword evidence="3" id="KW-1185">Reference proteome</keyword>
<gene>
    <name evidence="2" type="ORF">MCOR_47463</name>
</gene>
<evidence type="ECO:0000313" key="2">
    <source>
        <dbReference type="EMBL" id="CAC5414711.1"/>
    </source>
</evidence>
<dbReference type="InterPro" id="IPR040676">
    <property type="entry name" value="DUF5641"/>
</dbReference>
<evidence type="ECO:0000259" key="1">
    <source>
        <dbReference type="Pfam" id="PF18701"/>
    </source>
</evidence>
<proteinExistence type="predicted"/>
<dbReference type="AlphaFoldDB" id="A0A6J8E6M5"/>
<feature type="domain" description="DUF5641" evidence="1">
    <location>
        <begin position="216"/>
        <end position="288"/>
    </location>
</feature>